<evidence type="ECO:0000256" key="2">
    <source>
        <dbReference type="ARBA" id="ARBA00023242"/>
    </source>
</evidence>
<name>A0ABD0YLK7_9HEMI</name>
<dbReference type="EMBL" id="JBFDAA010000005">
    <property type="protein sequence ID" value="KAL1132153.1"/>
    <property type="molecule type" value="Genomic_DNA"/>
</dbReference>
<keyword evidence="5" id="KW-1185">Reference proteome</keyword>
<dbReference type="SUPFAM" id="SSF48452">
    <property type="entry name" value="TPR-like"/>
    <property type="match status" value="1"/>
</dbReference>
<gene>
    <name evidence="4" type="ORF">AAG570_010110</name>
</gene>
<dbReference type="PANTHER" id="PTHR15502:SF7">
    <property type="entry name" value="CALCINEURIN-BINDING PROTEIN CABIN-1"/>
    <property type="match status" value="1"/>
</dbReference>
<proteinExistence type="predicted"/>
<dbReference type="GO" id="GO:0005634">
    <property type="term" value="C:nucleus"/>
    <property type="evidence" value="ECO:0007669"/>
    <property type="project" value="UniProtKB-SubCell"/>
</dbReference>
<dbReference type="InterPro" id="IPR011990">
    <property type="entry name" value="TPR-like_helical_dom_sf"/>
</dbReference>
<dbReference type="AlphaFoldDB" id="A0ABD0YLK7"/>
<dbReference type="InterPro" id="IPR033053">
    <property type="entry name" value="Hir3/CABIN1"/>
</dbReference>
<feature type="compositionally biased region" description="Acidic residues" evidence="3">
    <location>
        <begin position="178"/>
        <end position="188"/>
    </location>
</feature>
<reference evidence="4 5" key="1">
    <citation type="submission" date="2024-07" db="EMBL/GenBank/DDBJ databases">
        <title>Chromosome-level genome assembly of the water stick insect Ranatra chinensis (Heteroptera: Nepidae).</title>
        <authorList>
            <person name="Liu X."/>
        </authorList>
    </citation>
    <scope>NUCLEOTIDE SEQUENCE [LARGE SCALE GENOMIC DNA]</scope>
    <source>
        <strain evidence="4">Cailab_2021Rc</strain>
        <tissue evidence="4">Muscle</tissue>
    </source>
</reference>
<evidence type="ECO:0000256" key="3">
    <source>
        <dbReference type="SAM" id="MobiDB-lite"/>
    </source>
</evidence>
<keyword evidence="2" id="KW-0539">Nucleus</keyword>
<evidence type="ECO:0000313" key="5">
    <source>
        <dbReference type="Proteomes" id="UP001558652"/>
    </source>
</evidence>
<evidence type="ECO:0000313" key="4">
    <source>
        <dbReference type="EMBL" id="KAL1132153.1"/>
    </source>
</evidence>
<comment type="subcellular location">
    <subcellularLocation>
        <location evidence="1">Nucleus</location>
    </subcellularLocation>
</comment>
<comment type="caution">
    <text evidence="4">The sequence shown here is derived from an EMBL/GenBank/DDBJ whole genome shotgun (WGS) entry which is preliminary data.</text>
</comment>
<sequence length="298" mass="34294">MKVPDLNLAVSAFEEGLQCSPNHWPSIDNIITVSYALGNYLTCLYFISKGLQMDPGYIKGHAFKAKVFQHSSSLLTEFPLYYPDWPDEISLDTDLVRSFYIEAEDLAEREKKRWKPSLPKPLVPLRPEQPIKLDSWIQLAKCLLYMINLTEEQHPGEPIFRPVLFSCESGRESPVEVQDCDSDEEMSDECLGKSQDSDGDDQGGKGRSTVLERWMFSQKRRSARVRSTVRREEPSLARSLAQLIPPNLLPREDKRAEGAHWTDDSMQTMDLYRLFENKDSNEEVKTGQNMITNEERNR</sequence>
<dbReference type="Proteomes" id="UP001558652">
    <property type="component" value="Unassembled WGS sequence"/>
</dbReference>
<organism evidence="4 5">
    <name type="scientific">Ranatra chinensis</name>
    <dbReference type="NCBI Taxonomy" id="642074"/>
    <lineage>
        <taxon>Eukaryota</taxon>
        <taxon>Metazoa</taxon>
        <taxon>Ecdysozoa</taxon>
        <taxon>Arthropoda</taxon>
        <taxon>Hexapoda</taxon>
        <taxon>Insecta</taxon>
        <taxon>Pterygota</taxon>
        <taxon>Neoptera</taxon>
        <taxon>Paraneoptera</taxon>
        <taxon>Hemiptera</taxon>
        <taxon>Heteroptera</taxon>
        <taxon>Panheteroptera</taxon>
        <taxon>Nepomorpha</taxon>
        <taxon>Nepidae</taxon>
        <taxon>Ranatrinae</taxon>
        <taxon>Ranatra</taxon>
    </lineage>
</organism>
<evidence type="ECO:0000256" key="1">
    <source>
        <dbReference type="ARBA" id="ARBA00004123"/>
    </source>
</evidence>
<accession>A0ABD0YLK7</accession>
<protein>
    <submittedName>
        <fullName evidence="4">Uncharacterized protein</fullName>
    </submittedName>
</protein>
<dbReference type="PANTHER" id="PTHR15502">
    <property type="entry name" value="CALCINEURIN-BINDING PROTEIN CABIN 1-RELATED"/>
    <property type="match status" value="1"/>
</dbReference>
<feature type="region of interest" description="Disordered" evidence="3">
    <location>
        <begin position="174"/>
        <end position="207"/>
    </location>
</feature>